<reference evidence="1 2" key="1">
    <citation type="journal article" date="2016" name="Nat. Commun.">
        <title>Thousands of microbial genomes shed light on interconnected biogeochemical processes in an aquifer system.</title>
        <authorList>
            <person name="Anantharaman K."/>
            <person name="Brown C.T."/>
            <person name="Hug L.A."/>
            <person name="Sharon I."/>
            <person name="Castelle C.J."/>
            <person name="Probst A.J."/>
            <person name="Thomas B.C."/>
            <person name="Singh A."/>
            <person name="Wilkins M.J."/>
            <person name="Karaoz U."/>
            <person name="Brodie E.L."/>
            <person name="Williams K.H."/>
            <person name="Hubbard S.S."/>
            <person name="Banfield J.F."/>
        </authorList>
    </citation>
    <scope>NUCLEOTIDE SEQUENCE [LARGE SCALE GENOMIC DNA]</scope>
</reference>
<dbReference type="InterPro" id="IPR038695">
    <property type="entry name" value="Saro_0823-like_sf"/>
</dbReference>
<gene>
    <name evidence="1" type="ORF">A3D72_03795</name>
</gene>
<dbReference type="InterPro" id="IPR003795">
    <property type="entry name" value="DUF192"/>
</dbReference>
<dbReference type="Gene3D" id="2.60.120.1140">
    <property type="entry name" value="Protein of unknown function DUF192"/>
    <property type="match status" value="1"/>
</dbReference>
<name>A0A1F7U329_9BACT</name>
<dbReference type="AlphaFoldDB" id="A0A1F7U329"/>
<accession>A0A1F7U329</accession>
<dbReference type="Proteomes" id="UP000176303">
    <property type="component" value="Unassembled WGS sequence"/>
</dbReference>
<dbReference type="Pfam" id="PF02643">
    <property type="entry name" value="DUF192"/>
    <property type="match status" value="1"/>
</dbReference>
<evidence type="ECO:0008006" key="3">
    <source>
        <dbReference type="Google" id="ProtNLM"/>
    </source>
</evidence>
<dbReference type="PANTHER" id="PTHR37953">
    <property type="entry name" value="UPF0127 PROTEIN MJ1496"/>
    <property type="match status" value="1"/>
</dbReference>
<evidence type="ECO:0000313" key="2">
    <source>
        <dbReference type="Proteomes" id="UP000176303"/>
    </source>
</evidence>
<comment type="caution">
    <text evidence="1">The sequence shown here is derived from an EMBL/GenBank/DDBJ whole genome shotgun (WGS) entry which is preliminary data.</text>
</comment>
<dbReference type="PANTHER" id="PTHR37953:SF1">
    <property type="entry name" value="UPF0127 PROTEIN MJ1496"/>
    <property type="match status" value="1"/>
</dbReference>
<organism evidence="1 2">
    <name type="scientific">Candidatus Uhrbacteria bacterium RIFCSPHIGHO2_02_FULL_57_19</name>
    <dbReference type="NCBI Taxonomy" id="1802391"/>
    <lineage>
        <taxon>Bacteria</taxon>
        <taxon>Candidatus Uhriibacteriota</taxon>
    </lineage>
</organism>
<proteinExistence type="predicted"/>
<sequence>MKQKLAFLTVAAMIVAVIVLRISQSGYEWRKVIVGGKTVSALIADTPEKRSKGLGGRRSLGTDEGMLFVFDEAAQYGFWMKDMKFAIDIIWINDGKIVDIAPNVQPPSPPDDELTSYLPRLPADAVLEVAAGFVQKSGVKIGDAVGVGKVDKK</sequence>
<evidence type="ECO:0000313" key="1">
    <source>
        <dbReference type="EMBL" id="OGL72632.1"/>
    </source>
</evidence>
<dbReference type="EMBL" id="MGDZ01000056">
    <property type="protein sequence ID" value="OGL72632.1"/>
    <property type="molecule type" value="Genomic_DNA"/>
</dbReference>
<dbReference type="STRING" id="1802391.A3D72_03795"/>
<protein>
    <recommendedName>
        <fullName evidence="3">DUF192 domain-containing protein</fullName>
    </recommendedName>
</protein>